<protein>
    <submittedName>
        <fullName evidence="2">Uncharacterized protein</fullName>
    </submittedName>
</protein>
<dbReference type="Proteomes" id="UP000023351">
    <property type="component" value="Unassembled WGS sequence"/>
</dbReference>
<name>X8DFP1_9MYCO</name>
<sequence>MTARRKAVQTLFRGRQIQLTLTASRAIESGRPEPLFVDSFAERLVLGSDDPYALALLETAGHIRPPTPRPGARFSSPAAGPS</sequence>
<dbReference type="AlphaFoldDB" id="X8DFP1"/>
<evidence type="ECO:0000313" key="2">
    <source>
        <dbReference type="EMBL" id="EUA67447.1"/>
    </source>
</evidence>
<gene>
    <name evidence="2" type="ORF">I540_5949</name>
</gene>
<evidence type="ECO:0000313" key="3">
    <source>
        <dbReference type="Proteomes" id="UP000023351"/>
    </source>
</evidence>
<dbReference type="EMBL" id="JAOJ01000003">
    <property type="protein sequence ID" value="EUA67447.1"/>
    <property type="molecule type" value="Genomic_DNA"/>
</dbReference>
<accession>X8DFP1</accession>
<proteinExistence type="predicted"/>
<evidence type="ECO:0000256" key="1">
    <source>
        <dbReference type="SAM" id="MobiDB-lite"/>
    </source>
</evidence>
<reference evidence="2 3" key="1">
    <citation type="submission" date="2013-12" db="EMBL/GenBank/DDBJ databases">
        <authorList>
            <person name="Zelazny A."/>
            <person name="Olivier K."/>
            <person name="Holland S."/>
            <person name="Lenaerts A."/>
            <person name="Ordway D."/>
            <person name="DeGroote M.A."/>
            <person name="Parker T."/>
            <person name="Sizemore C."/>
            <person name="Tallon L.J."/>
            <person name="Sadzewicz L.K."/>
            <person name="Sengamalay N."/>
            <person name="Fraser C.M."/>
            <person name="Hine E."/>
            <person name="Shefchek K.A."/>
            <person name="Das S.P."/>
            <person name="Tettelin H."/>
        </authorList>
    </citation>
    <scope>NUCLEOTIDE SEQUENCE [LARGE SCALE GENOMIC DNA]</scope>
    <source>
        <strain evidence="2 3">1513</strain>
    </source>
</reference>
<feature type="region of interest" description="Disordered" evidence="1">
    <location>
        <begin position="62"/>
        <end position="82"/>
    </location>
</feature>
<dbReference type="PATRIC" id="fig|1299321.3.peg.5753"/>
<organism evidence="2 3">
    <name type="scientific">Mycobacteroides abscessus subsp. bolletii 1513</name>
    <dbReference type="NCBI Taxonomy" id="1299321"/>
    <lineage>
        <taxon>Bacteria</taxon>
        <taxon>Bacillati</taxon>
        <taxon>Actinomycetota</taxon>
        <taxon>Actinomycetes</taxon>
        <taxon>Mycobacteriales</taxon>
        <taxon>Mycobacteriaceae</taxon>
        <taxon>Mycobacteroides</taxon>
        <taxon>Mycobacteroides abscessus</taxon>
    </lineage>
</organism>
<comment type="caution">
    <text evidence="2">The sequence shown here is derived from an EMBL/GenBank/DDBJ whole genome shotgun (WGS) entry which is preliminary data.</text>
</comment>